<reference evidence="2 3" key="1">
    <citation type="submission" date="2024-04" db="EMBL/GenBank/DDBJ databases">
        <authorList>
            <person name="Fracassetti M."/>
        </authorList>
    </citation>
    <scope>NUCLEOTIDE SEQUENCE [LARGE SCALE GENOMIC DNA]</scope>
</reference>
<organism evidence="2 3">
    <name type="scientific">Linum trigynum</name>
    <dbReference type="NCBI Taxonomy" id="586398"/>
    <lineage>
        <taxon>Eukaryota</taxon>
        <taxon>Viridiplantae</taxon>
        <taxon>Streptophyta</taxon>
        <taxon>Embryophyta</taxon>
        <taxon>Tracheophyta</taxon>
        <taxon>Spermatophyta</taxon>
        <taxon>Magnoliopsida</taxon>
        <taxon>eudicotyledons</taxon>
        <taxon>Gunneridae</taxon>
        <taxon>Pentapetalae</taxon>
        <taxon>rosids</taxon>
        <taxon>fabids</taxon>
        <taxon>Malpighiales</taxon>
        <taxon>Linaceae</taxon>
        <taxon>Linum</taxon>
    </lineage>
</organism>
<dbReference type="AlphaFoldDB" id="A0AAV2CEP1"/>
<gene>
    <name evidence="2" type="ORF">LTRI10_LOCUS2533</name>
</gene>
<sequence>MKASSQLAGVEVESPSMESSRLVACPVAAGAGVAGPPAYSEIGPAPSPCEQGSPPAGSPYGRGARYKHPSWSYTWPGEPSTQLLELVSEVVLSWESGTATCTRRWSGAEQQQCPHPQGGHPQWPHPQELAAYTSSSSTHCAPGHTWTKFPST</sequence>
<protein>
    <submittedName>
        <fullName evidence="2">Uncharacterized protein</fullName>
    </submittedName>
</protein>
<accession>A0AAV2CEP1</accession>
<dbReference type="EMBL" id="OZ034813">
    <property type="protein sequence ID" value="CAL1354739.1"/>
    <property type="molecule type" value="Genomic_DNA"/>
</dbReference>
<feature type="compositionally biased region" description="Low complexity" evidence="1">
    <location>
        <begin position="110"/>
        <end position="127"/>
    </location>
</feature>
<evidence type="ECO:0000313" key="2">
    <source>
        <dbReference type="EMBL" id="CAL1354739.1"/>
    </source>
</evidence>
<keyword evidence="3" id="KW-1185">Reference proteome</keyword>
<dbReference type="Proteomes" id="UP001497516">
    <property type="component" value="Chromosome 1"/>
</dbReference>
<evidence type="ECO:0000313" key="3">
    <source>
        <dbReference type="Proteomes" id="UP001497516"/>
    </source>
</evidence>
<proteinExistence type="predicted"/>
<feature type="region of interest" description="Disordered" evidence="1">
    <location>
        <begin position="34"/>
        <end position="63"/>
    </location>
</feature>
<evidence type="ECO:0000256" key="1">
    <source>
        <dbReference type="SAM" id="MobiDB-lite"/>
    </source>
</evidence>
<feature type="region of interest" description="Disordered" evidence="1">
    <location>
        <begin position="107"/>
        <end position="152"/>
    </location>
</feature>
<name>A0AAV2CEP1_9ROSI</name>